<protein>
    <submittedName>
        <fullName evidence="2">Uncharacterized protein</fullName>
    </submittedName>
</protein>
<reference evidence="2 3" key="1">
    <citation type="submission" date="2018-05" db="EMBL/GenBank/DDBJ databases">
        <authorList>
            <consortium name="IHU Genomes"/>
        </authorList>
    </citation>
    <scope>NUCLEOTIDE SEQUENCE [LARGE SCALE GENOMIC DNA]</scope>
    <source>
        <strain evidence="2 3">P7335</strain>
    </source>
</reference>
<organism evidence="2 3">
    <name type="scientific">Mycolicibacterium parafortuitum</name>
    <name type="common">Mycobacterium parafortuitum</name>
    <dbReference type="NCBI Taxonomy" id="39692"/>
    <lineage>
        <taxon>Bacteria</taxon>
        <taxon>Bacillati</taxon>
        <taxon>Actinomycetota</taxon>
        <taxon>Actinomycetes</taxon>
        <taxon>Mycobacteriales</taxon>
        <taxon>Mycobacteriaceae</taxon>
        <taxon>Mycolicibacterium</taxon>
    </lineage>
</organism>
<evidence type="ECO:0000256" key="1">
    <source>
        <dbReference type="SAM" id="Phobius"/>
    </source>
</evidence>
<keyword evidence="3" id="KW-1185">Reference proteome</keyword>
<keyword evidence="1" id="KW-1133">Transmembrane helix</keyword>
<dbReference type="Proteomes" id="UP000252008">
    <property type="component" value="Unassembled WGS sequence"/>
</dbReference>
<dbReference type="EMBL" id="UEGS01000001">
    <property type="protein sequence ID" value="SRX83675.1"/>
    <property type="molecule type" value="Genomic_DNA"/>
</dbReference>
<sequence length="92" mass="9925">MFRRQNYVSAAVIGVAVGVMAAAFLGMSFYLLKNWHDESTRADCIRDIAEAFPAVKLTGEEMATVVEGCANNPGAVDEARLAKYLTQLPGTN</sequence>
<proteinExistence type="predicted"/>
<keyword evidence="1" id="KW-0472">Membrane</keyword>
<name>A0A375YR92_MYCPF</name>
<evidence type="ECO:0000313" key="2">
    <source>
        <dbReference type="EMBL" id="SRX83675.1"/>
    </source>
</evidence>
<feature type="transmembrane region" description="Helical" evidence="1">
    <location>
        <begin position="6"/>
        <end position="32"/>
    </location>
</feature>
<dbReference type="RefSeq" id="WP_083144079.1">
    <property type="nucleotide sequence ID" value="NZ_MVID01000012.1"/>
</dbReference>
<dbReference type="AlphaFoldDB" id="A0A375YR92"/>
<keyword evidence="1" id="KW-0812">Transmembrane</keyword>
<gene>
    <name evidence="2" type="ORF">MPP7335_05456</name>
</gene>
<evidence type="ECO:0000313" key="3">
    <source>
        <dbReference type="Proteomes" id="UP000252008"/>
    </source>
</evidence>
<accession>A0A375YR92</accession>